<dbReference type="FunFam" id="3.40.50.980:FF:000001">
    <property type="entry name" value="Non-ribosomal peptide synthetase"/>
    <property type="match status" value="1"/>
</dbReference>
<dbReference type="SUPFAM" id="SSF47336">
    <property type="entry name" value="ACP-like"/>
    <property type="match status" value="5"/>
</dbReference>
<dbReference type="InterPro" id="IPR010071">
    <property type="entry name" value="AA_adenyl_dom"/>
</dbReference>
<comment type="cofactor">
    <cofactor evidence="1">
        <name>pantetheine 4'-phosphate</name>
        <dbReference type="ChEBI" id="CHEBI:47942"/>
    </cofactor>
</comment>
<dbReference type="Gene3D" id="1.10.1200.10">
    <property type="entry name" value="ACP-like"/>
    <property type="match status" value="5"/>
</dbReference>
<dbReference type="InterPro" id="IPR006162">
    <property type="entry name" value="Ppantetheine_attach_site"/>
</dbReference>
<dbReference type="SUPFAM" id="SSF56801">
    <property type="entry name" value="Acetyl-CoA synthetase-like"/>
    <property type="match status" value="5"/>
</dbReference>
<dbReference type="InterPro" id="IPR000873">
    <property type="entry name" value="AMP-dep_synth/lig_dom"/>
</dbReference>
<evidence type="ECO:0000256" key="1">
    <source>
        <dbReference type="ARBA" id="ARBA00001957"/>
    </source>
</evidence>
<keyword evidence="3" id="KW-0597">Phosphoprotein</keyword>
<feature type="domain" description="Carrier" evidence="4">
    <location>
        <begin position="1610"/>
        <end position="1685"/>
    </location>
</feature>
<dbReference type="GO" id="GO:0044550">
    <property type="term" value="P:secondary metabolite biosynthetic process"/>
    <property type="evidence" value="ECO:0007669"/>
    <property type="project" value="TreeGrafter"/>
</dbReference>
<dbReference type="Gene3D" id="3.30.300.30">
    <property type="match status" value="5"/>
</dbReference>
<feature type="domain" description="Carrier" evidence="4">
    <location>
        <begin position="2635"/>
        <end position="2710"/>
    </location>
</feature>
<reference evidence="6" key="1">
    <citation type="submission" date="2020-04" db="EMBL/GenBank/DDBJ databases">
        <authorList>
            <person name="Kittiwongwattana C."/>
        </authorList>
    </citation>
    <scope>NUCLEOTIDE SEQUENCE [LARGE SCALE GENOMIC DNA]</scope>
    <source>
        <strain evidence="6">1310</strain>
    </source>
</reference>
<dbReference type="GO" id="GO:0003824">
    <property type="term" value="F:catalytic activity"/>
    <property type="evidence" value="ECO:0007669"/>
    <property type="project" value="InterPro"/>
</dbReference>
<dbReference type="SMART" id="SM00823">
    <property type="entry name" value="PKS_PP"/>
    <property type="match status" value="5"/>
</dbReference>
<dbReference type="SUPFAM" id="SSF52777">
    <property type="entry name" value="CoA-dependent acyltransferases"/>
    <property type="match status" value="10"/>
</dbReference>
<sequence>MLPFNFGNLTLVDAILESIKNPETGILFIKPNRKEVFLSYAALYQNACMMLYHLQAHDVKKGDDIIFQLDDNEHLLCLFWACLLGGIRPIPVSFSNQQNFLQKVVNIRKTLNGAAVVVEKKNSVILYDFFRQETDTANSCHDGVLIYEDLAADAPQGDAATILPADIAFIQYSSGSTGTPKGVVLTHANLIANVTDIIDRSAITGADVQLSWMPLTHDMGMICFHLAGIVAGINQILMPANLFVKDPLSWMELTHRKRATLLYSPNFGYHYLTAAMDAGTDYGWDLKCIRLIYNGAELISEEVVGNFMRALSRYGLAENVMYPGYGLAEASVSVSLGTPGETPVWVLVDRRSLNTGERVVFPPEEEAGSGFNVKFASLGYPMRTCRLQVCADDDKVLPDDCVGHIQIKGDNVTDGYYHNETETRKKFTTDGWLRTGDIGFLHKGRLVVIGRYSNIIIINGQNYYPEDIQRIADKILGDKPGRCVAAAYREIGDPTDKLILFVVVKSSLEAFAKNAAVLRRRMSEEAELVIHDVVPVRKIPKTTSGKIQVFQLLENFRSGVYHKDHTRLVSLMEQENNDLLAPGSISALFEEVTGKRPPDIDADIWNTGLNSLHAVSFASRLGAKFGVSVKISDLFIHSTFAAIGRFVQGAERCDGPDIPKSPLTASFPLSEGQKRLYHFYQLRGQAFNNTILQIAEVSGELDISYLEKALQYLINRHESLRTVFTDDDGEVRQNTREKREQSFTLKLMDLTRNTAVACSDAIWAEQQVPFSLEKGPLLRAVLIRTAADRYTFLLHVHHIIADGWSVHLLQEELREIYLQLTEKGKAELPPLKIQYRDYVHWERHTPGTAASKDYWLNEMKNFEAYTALPAIGTPGNSCWSSVYSDTWSGETLQQLKMVCRKAGVTLFMGISAVVSAALHYFTGDTNIWMATSVAGREHETLEAQFGFYLKTLIIGISVEKHDTYQRLLAKTRDKIVSGFRHQDFSFEALLRELPYSQRQKLSGFGVLLILQNFKGLTRTEQWGGKLKFTRQTSAAAPDVADLQLEFVEMDEELELNVIYNPQRNSEQQIIAFVTLLRRLVAQAAENLENQVSGICPLLPAEIIHLRQLGTGPKYAVVQPSVVHMLVDTAASRPSHTAISCNTVVLTFDAFEKKSNQLSRYLKGALGVGKEEVIAVCVSRDERLPVILTGILKSGAAFLPIDKDTPAHRAVYMLYDSQARLLITDEFIDGWNGMQLLGTTLFAASGDYPGTMLRALPDAADLAYVLYTSGSTGEPKGVAVTHGALVDYVTTFNGFFKLTAADIMVQQSSIAFDTSLEEIFPVLAAGGRLVIFPAGGRNIEGLCDVMNREHITLLSTTPLVLRALSGLHNACQLKLRAVISGGDRLHHADISGLADHIPVYNTYGPSETTICVSFVRVERGHTAIPIGKVINNHVAYILNKDQQLLPLGAVGELCIGGAGVARGYINKPALNTEKFVESPFDPGQRLYRTGDQVMWLEDGNLQFIGRQDSQVKVNGHRIELGEVEKTILKFDGVEQVAVLFESAAGHLVCYYSGTVEVKMLQEYLTRMLPYYMLPHYYHQLHDWPLTVQGKTDRMYLLGIMNDIIARPVYEPPVTAMERAIASKWEEVLGTAGFGVNDNFFALGGDSFKVLRIINWLKNTCCVNISFIDFFNRPTIKWLAANADTSPAGMMAIPPAPAGDPAPLSYEQERLWFLQQLYPEDTSYNMMGVYHLKGVVDVPLLEESISQLLLRHEVLRTSFPSRNGIPYQQVNEAPSFRIVVRDISAAELPSLVAAESRHVFDLEKDLLFRVCLFREDEQTSHLCFNLHHIIHDGWSVGLLVRELTDIYRRLQQGMSAGPVTHLQYRDFACWQRSEWPLHRREPAMAYWAERLRDIPTEIPLPADRPRSTFSGRGGEIIQVPGRGLQESLQSFSTREGYTPFMVMLGCFQLLQHRYSGSAVLCVGTTLANRLHPQLEHMLGMVVNTLPVRSDANGDETVRQYLDQVRARSLEVYHYQDTPLSQLVEMVQPDRSLRHTPLFQTIFNFLEEEKEQLCLPGLEVVREAVHNGTAKFDLSLTVQRGADGLLQLHWEYSSDLYDRSSVERMSGHYERLLSAMLAAPASPVGDLVYLSLEEQRQLADDFGRGPAVELSPLLLHELFTQQAALHRDSIAVSANDISVSYGQLDSRSDLLAAWLRHDCGVVPGQLIGIWMDKTEWPLVAMLGILKAGGAYVPLDRDHPRERLDYIIRDTAMKVVLCDRAVEDAFDGSGLEIIDMPALWPSILAGATVVAPVRRHQGQAACVLYTSGTTGRPKGVHVPHGGLVNTVLYGPGERRAGERVLQFASLNFDVSIYEIFITWSSGGTLVIANRSLVRDIDRFCDDITRRNITFLILTASVIRLLNRHALPTVGQMISTGEAAEPADAVYYSKTKRFYNAYGPTECCIYATAHEVTDEQPVVPIGRPLANNHIQIVDSRGQLQPVGVTGELYVSGGGLANGYLNDAALTADRYVKGLNGQGRSYRTGDYACWGPDGTLIYQGRRDAQVKIRGYRIELGEIQKSLQEAGVMSSYIQVRHQELVVYYQGADIAVADLRGRLLERLPLYMVPSHYICVDTFPLNTNGKIDAARLPAPHYDGTLSQQELSVTASLLKGIWTQLLGREDIGLNDDFFRLGGHSITVMQLLYRIREVFNVSLEVRSVFKYVTLSQLSDHIDEQAGNAATVSMMTIPAAPAEDPAPLSYEQERLWFLQQLYPEDTSYNMMGVYHLKGVVDVPLLEESISQLLLRHEVLRTSFPSRNGIPYQQVNEAPSFRIVVRDISAAELPSLVAAESRHVFDLEKDLLFRVCLFREDEQTSHLCFNLHHIIHDGWSVGLLVRELTDIYRRLQQGMSAGPVTHLQYRDFACWQRSEWPLHRREPAMAYWAERLRDIPTEIPLPADRPRSTFSGRGGEIIQVPGRGLQESLQSFSTREGYTPFMVMLGCFQLLQHRYSGSAVLCVGTTLANRLHPQLEHMLGMVVNTLPVRSDANGDETVRQYLDQVRARSLEVYHYQDTPLSQLVEMVQPDRSLRHTPLFQTIFNFLEEEKEQLCLPGLEVVREAVHNGTAKFDLSLTVQRGADGLLQLHWEYSSDLYDRSSVERMSGHYERLLSAMLAAPASPVGDLVYLSLEEQRQLADDFGRGPAVELSPLLLHELFTQQAALHRDSIAVSANDISVSYGQLDSRSDLLAAWLRHDCGVVPGQLIGIWMDKTEWPLVAMLGILKAGGAYVPLDRDHPRERLDYIIRDTAMKVVLCDRAVEDAFDGSGLEIIDMPALWPSILAGATVVAPVRRHQGQAACVLYTSGTTGRPKGVHVPHGGLVNTVLYGPGERRAGERVLQFASLNFDVSIYEIFITWSSGGTLVIANRSLVRDIDRFCDDITRRNITFLILTASVIRLLNRHALPTVGQMISTGEAAEPADAVYYSKTKRFYNAYGPTECCIYATAHEVTDEQPVVPIGRPLANNHIQIVDSRGQLQPVGVTGELYVSGGGLANGYLNDAALTADRYVKGLNGQGRSYRTGDYACWGPDGTLIYQGRRDAQVKIRGYRIELGEIQKSLQEAGVMSSYVQVRHQELVVYYQGADIAVADLRGRLLERLPLYMVPSHYICVDTFPLNTNGKIDAARLPAPHYDGTLSQQELSVTASLLKGIWMQLLGREDIGLNDDFFRLGGHSITVMQLLYRIREVFNVSLEVRSVFKYVTLSQLGDHIDEQAGNAATVSMMTIPAAPAEDPAPLSYEQERLWFLQQLYPEDTSYNMMGVYHLKGVVDVPLLEESISQLLLRHEVLRTSFPSRNGIPYQQVNEAPSFRIVVRDISATELPPLVAAESRHVFDLEKDLLFRVCLFREDDQTSHLCFNLHHIIHDGWSVGLLVRELTDIYRRLQQGMSAGPVTHLQYRDFACWQRSEWPLHRREPAMAYWAERLRDIPTEIPLPADRPRSTFSGRGGEIIQVPGRGLQESLQSFSTREGYTPFMVMLGCFQLLQHRYSGSAVLCVGTTLANRLHPQLEHMLGMVVNTLPVRSDANGDETVRQYLDQVRARSLEVYHYQDTPLSQLVEMVQPDRSLRHTPLFQTIFNFLEEEKEQLCLPGLEVVREAVHNGTAKFDLSLTVQRGADGLLQLHWEYSSDLYDRSSVERMSGHYERLLSAMLAAPASPVGDLVYLSLEEQRQLADDFGRGPAVELPPLLLHELFTQQAALHRDSIAVSANDISVSYGQLDSRSDLLAAWLRHDCGVVPGQLIGIWMDKTEWPLVAMLGILKAGGAYVPLDRDHPRERLDYIIKDTAMKVVLCDRAVEDAFDGSTVLVPDICREWSRISQQERPQLVMQAGDNAAYVIYTSGTTGNPKGVLVKQRGVVNMVLSQINDRKIGPADKVLQFASLSFDASVDEIFTSLLSGAQLVMASKEEMADMEGFRKKLLRTGVTTMVLTPTVISAFQQDPLPSVNKIVSVGEAAYSEDALFYSKTKHFYNAYGPTEASVCTTLFRVSATEEYHGTVPIGTPVANTRVLILDRRGMLQPPGVTGELYISGEGLAAGYLNDAVLTADRYMDDLNGRGRWYRTGDYGYWRADGVIVYQGRRDTQVKIRGHRIELKEIYSALREVTSGDPYLMVREDEIVVYYTSFADSVAFIREKLLERLPLYMVPSHYIQLTSFPLNTSGKTDHSRLPAPVYEANTEEGEAMSATALRLRDIWEGLLKVSGIGMTDDFFRLGGHSITAMQLLHRIRETFGKAPEVRHIFKYTTLGQLSRFIDQMEAKQYLRIKVVEEQDHYPLSFAERRLWLADQVEKDNVAYNIVHVYQLKGTVDKNRLEQAFETVADRHEILRTAFTIVHGEPRQRVLEKERRHFSIRYIDFKNVANDSPGQQLAEIISGEQAINFDMSTGKLFRVSVATEHDQLHYIVFAIHHIITDGWSMSNLFREISAVYNDEISLLPSPSLQYKDYTIWHNEFVYGPAAAAESRYWRGRLSGELPRLRLPVDFERPHERNYQGCLIKTVFEDLHCARVYNQCSSTGVTFFIYSISAVKLLMYLLTEQEDIIIGSPASGRTDKALENQMGFYVNMLPLRTKLTGEDTLQQFIGKTKVTCMEAYQHQNYPFDRIAEDLDLQLDDKRFPLFDVIVNLGNFESTDSEDSVRGLLIQAHDVLEKRTNFDLNFSFRETGGRITLDLIFNKELFAESTILLMSRYLTAIMNVMSENPELKVRELADEIFNTSGSGADADLWGLDI</sequence>
<evidence type="ECO:0000256" key="2">
    <source>
        <dbReference type="ARBA" id="ARBA00022450"/>
    </source>
</evidence>
<dbReference type="Proteomes" id="UP000502421">
    <property type="component" value="Chromosome"/>
</dbReference>
<name>A0AAE6ZH44_9BACT</name>
<dbReference type="CDD" id="cd05930">
    <property type="entry name" value="A_NRPS"/>
    <property type="match status" value="4"/>
</dbReference>
<dbReference type="Gene3D" id="2.30.38.10">
    <property type="entry name" value="Luciferase, Domain 3"/>
    <property type="match status" value="1"/>
</dbReference>
<dbReference type="Gene3D" id="3.30.559.10">
    <property type="entry name" value="Chloramphenicol acetyltransferase-like domain"/>
    <property type="match status" value="5"/>
</dbReference>
<organism evidence="5 6">
    <name type="scientific">Chitinophaga oryzae</name>
    <dbReference type="NCBI Taxonomy" id="2725414"/>
    <lineage>
        <taxon>Bacteria</taxon>
        <taxon>Pseudomonadati</taxon>
        <taxon>Bacteroidota</taxon>
        <taxon>Chitinophagia</taxon>
        <taxon>Chitinophagales</taxon>
        <taxon>Chitinophagaceae</taxon>
        <taxon>Chitinophaga</taxon>
    </lineage>
</organism>
<dbReference type="GO" id="GO:0005737">
    <property type="term" value="C:cytoplasm"/>
    <property type="evidence" value="ECO:0007669"/>
    <property type="project" value="TreeGrafter"/>
</dbReference>
<dbReference type="Pfam" id="PF00501">
    <property type="entry name" value="AMP-binding"/>
    <property type="match status" value="5"/>
</dbReference>
<dbReference type="CDD" id="cd19531">
    <property type="entry name" value="LCL_NRPS-like"/>
    <property type="match status" value="4"/>
</dbReference>
<dbReference type="GO" id="GO:0031177">
    <property type="term" value="F:phosphopantetheine binding"/>
    <property type="evidence" value="ECO:0007669"/>
    <property type="project" value="InterPro"/>
</dbReference>
<dbReference type="InterPro" id="IPR020845">
    <property type="entry name" value="AMP-binding_CS"/>
</dbReference>
<dbReference type="NCBIfam" id="NF003417">
    <property type="entry name" value="PRK04813.1"/>
    <property type="match status" value="6"/>
</dbReference>
<keyword evidence="2" id="KW-0596">Phosphopantetheine</keyword>
<feature type="domain" description="Carrier" evidence="4">
    <location>
        <begin position="4700"/>
        <end position="4775"/>
    </location>
</feature>
<evidence type="ECO:0000313" key="5">
    <source>
        <dbReference type="EMBL" id="QJB32860.1"/>
    </source>
</evidence>
<protein>
    <submittedName>
        <fullName evidence="5">Amino acid adenylation domain-containing protein</fullName>
    </submittedName>
</protein>
<accession>A0AAE6ZH44</accession>
<dbReference type="InterPro" id="IPR009081">
    <property type="entry name" value="PP-bd_ACP"/>
</dbReference>
<dbReference type="Pfam" id="PF00550">
    <property type="entry name" value="PP-binding"/>
    <property type="match status" value="5"/>
</dbReference>
<dbReference type="PROSITE" id="PS50075">
    <property type="entry name" value="CARRIER"/>
    <property type="match status" value="5"/>
</dbReference>
<dbReference type="PANTHER" id="PTHR45527:SF1">
    <property type="entry name" value="FATTY ACID SYNTHASE"/>
    <property type="match status" value="1"/>
</dbReference>
<dbReference type="PROSITE" id="PS00012">
    <property type="entry name" value="PHOSPHOPANTETHEINE"/>
    <property type="match status" value="1"/>
</dbReference>
<feature type="domain" description="Carrier" evidence="4">
    <location>
        <begin position="3665"/>
        <end position="3740"/>
    </location>
</feature>
<feature type="domain" description="Carrier" evidence="4">
    <location>
        <begin position="576"/>
        <end position="651"/>
    </location>
</feature>
<dbReference type="FunFam" id="2.30.38.10:FF:000001">
    <property type="entry name" value="Non-ribosomal peptide synthetase PvdI"/>
    <property type="match status" value="1"/>
</dbReference>
<evidence type="ECO:0000256" key="3">
    <source>
        <dbReference type="ARBA" id="ARBA00022553"/>
    </source>
</evidence>
<evidence type="ECO:0000313" key="6">
    <source>
        <dbReference type="Proteomes" id="UP000502421"/>
    </source>
</evidence>
<dbReference type="InterPro" id="IPR020806">
    <property type="entry name" value="PKS_PP-bd"/>
</dbReference>
<dbReference type="Pfam" id="PF00668">
    <property type="entry name" value="Condensation"/>
    <property type="match status" value="5"/>
</dbReference>
<dbReference type="Gene3D" id="3.30.559.30">
    <property type="entry name" value="Nonribosomal peptide synthetase, condensation domain"/>
    <property type="match status" value="5"/>
</dbReference>
<dbReference type="InterPro" id="IPR036736">
    <property type="entry name" value="ACP-like_sf"/>
</dbReference>
<dbReference type="RefSeq" id="WP_168805462.1">
    <property type="nucleotide sequence ID" value="NZ_CP051205.1"/>
</dbReference>
<evidence type="ECO:0000259" key="4">
    <source>
        <dbReference type="PROSITE" id="PS50075"/>
    </source>
</evidence>
<dbReference type="NCBIfam" id="TIGR01733">
    <property type="entry name" value="AA-adenyl-dom"/>
    <property type="match status" value="4"/>
</dbReference>
<dbReference type="GO" id="GO:0043041">
    <property type="term" value="P:amino acid activation for nonribosomal peptide biosynthetic process"/>
    <property type="evidence" value="ECO:0007669"/>
    <property type="project" value="TreeGrafter"/>
</dbReference>
<dbReference type="PANTHER" id="PTHR45527">
    <property type="entry name" value="NONRIBOSOMAL PEPTIDE SYNTHETASE"/>
    <property type="match status" value="1"/>
</dbReference>
<dbReference type="EMBL" id="CP051205">
    <property type="protein sequence ID" value="QJB32860.1"/>
    <property type="molecule type" value="Genomic_DNA"/>
</dbReference>
<dbReference type="InterPro" id="IPR042099">
    <property type="entry name" value="ANL_N_sf"/>
</dbReference>
<gene>
    <name evidence="5" type="ORF">HF329_16660</name>
</gene>
<dbReference type="InterPro" id="IPR023213">
    <property type="entry name" value="CAT-like_dom_sf"/>
</dbReference>
<dbReference type="PROSITE" id="PS00455">
    <property type="entry name" value="AMP_BINDING"/>
    <property type="match status" value="5"/>
</dbReference>
<proteinExistence type="predicted"/>
<dbReference type="InterPro" id="IPR045851">
    <property type="entry name" value="AMP-bd_C_sf"/>
</dbReference>
<dbReference type="Gene3D" id="3.40.50.12780">
    <property type="entry name" value="N-terminal domain of ligase-like"/>
    <property type="match status" value="4"/>
</dbReference>
<dbReference type="InterPro" id="IPR001242">
    <property type="entry name" value="Condensation_dom"/>
</dbReference>
<dbReference type="KEGG" id="coy:HF329_16660"/>
<dbReference type="Gene3D" id="3.40.50.980">
    <property type="match status" value="2"/>
</dbReference>